<reference evidence="3 4" key="1">
    <citation type="submission" date="2019-06" db="EMBL/GenBank/DDBJ databases">
        <title>Draft genome of Streptomyces sedi sp. JCM16909.</title>
        <authorList>
            <person name="Klykleung N."/>
            <person name="Tanasupawat S."/>
            <person name="Kudo T."/>
            <person name="Yuki M."/>
            <person name="Ohkuma M."/>
        </authorList>
    </citation>
    <scope>NUCLEOTIDE SEQUENCE [LARGE SCALE GENOMIC DNA]</scope>
    <source>
        <strain evidence="3 4">JCM 16909</strain>
    </source>
</reference>
<evidence type="ECO:0000313" key="3">
    <source>
        <dbReference type="EMBL" id="TNM30572.1"/>
    </source>
</evidence>
<dbReference type="PANTHER" id="PTHR43745">
    <property type="entry name" value="NITROREDUCTASE MJ1384-RELATED"/>
    <property type="match status" value="1"/>
</dbReference>
<sequence length="606" mass="62556">MSADQHRGGREPAGPGTVPPGTVLPGPVEQERAGHAREGRPAPAGTEGPALRRGLAVIAHDGGTIVQGGTRRHVFRGRTAREVLPVLLPLLDGTRTRPRLCAAVGLSAPQLDAVLALLRRRGLLEERRGRRAERVASHVADFVSRGVEWTGAHRDADACLDALGRTAALVYGPAGTAGVIAADLAESGVGHTATPPPPPPGPAPELAAAPASRGAARTLLVVVDEPGQDGLLERVAAQGAAWDVPVLRVAVDRDRVELGPVFLSGYTACVACCRAGRAAAGWGEPRSVDPDTRDLLAGLACSEALALLGASSTTAPARTLRAVSVPDGGSERFFVAPEPGCPDCGTGPAAEDGAAVAELYEWTVERPPPPAVAPGDPPQDVATRWADLAGDRPARSFVTRPRCPLPAAGLPVPGTFGAGAGQPAGDPSGMAEIADVLARVGGFRDTDDPAAGRWAPSGGSLASVELYLLTREGQVDLPGTVFRYDDTHHELIAVRPEPVPLDRALRSTDLRAEDVGHVLVMVAAHQRLAAKYGGFAYRLAQLDAGCATTQLSAVLHSRGTPVDFASAWGHDLAETLDLVPGDQYVTAVAAVGDPPRPPSANAPREN</sequence>
<dbReference type="SUPFAM" id="SSF55469">
    <property type="entry name" value="FMN-dependent nitroreductase-like"/>
    <property type="match status" value="1"/>
</dbReference>
<dbReference type="Pfam" id="PF00881">
    <property type="entry name" value="Nitroreductase"/>
    <property type="match status" value="1"/>
</dbReference>
<name>A0A5C4V3K6_9ACTN</name>
<dbReference type="EMBL" id="VDGT01000007">
    <property type="protein sequence ID" value="TNM30572.1"/>
    <property type="molecule type" value="Genomic_DNA"/>
</dbReference>
<dbReference type="InterPro" id="IPR029479">
    <property type="entry name" value="Nitroreductase"/>
</dbReference>
<comment type="caution">
    <text evidence="3">The sequence shown here is derived from an EMBL/GenBank/DDBJ whole genome shotgun (WGS) entry which is preliminary data.</text>
</comment>
<dbReference type="PANTHER" id="PTHR43745:SF2">
    <property type="entry name" value="NITROREDUCTASE MJ1384-RELATED"/>
    <property type="match status" value="1"/>
</dbReference>
<dbReference type="Gene3D" id="3.90.930.60">
    <property type="match status" value="1"/>
</dbReference>
<accession>A0A5C4V3K6</accession>
<feature type="compositionally biased region" description="Low complexity" evidence="1">
    <location>
        <begin position="12"/>
        <end position="28"/>
    </location>
</feature>
<dbReference type="AlphaFoldDB" id="A0A5C4V3K6"/>
<dbReference type="OrthoDB" id="4315730at2"/>
<feature type="compositionally biased region" description="Basic and acidic residues" evidence="1">
    <location>
        <begin position="1"/>
        <end position="10"/>
    </location>
</feature>
<dbReference type="InterPro" id="IPR000415">
    <property type="entry name" value="Nitroreductase-like"/>
</dbReference>
<dbReference type="GO" id="GO:0016491">
    <property type="term" value="F:oxidoreductase activity"/>
    <property type="evidence" value="ECO:0007669"/>
    <property type="project" value="InterPro"/>
</dbReference>
<evidence type="ECO:0000313" key="4">
    <source>
        <dbReference type="Proteomes" id="UP000311713"/>
    </source>
</evidence>
<protein>
    <recommendedName>
        <fullName evidence="2">Nitroreductase domain-containing protein</fullName>
    </recommendedName>
</protein>
<evidence type="ECO:0000256" key="1">
    <source>
        <dbReference type="SAM" id="MobiDB-lite"/>
    </source>
</evidence>
<keyword evidence="4" id="KW-1185">Reference proteome</keyword>
<feature type="compositionally biased region" description="Pro residues" evidence="1">
    <location>
        <begin position="194"/>
        <end position="203"/>
    </location>
</feature>
<dbReference type="RefSeq" id="WP_139643949.1">
    <property type="nucleotide sequence ID" value="NZ_BAAAZS010000058.1"/>
</dbReference>
<feature type="region of interest" description="Disordered" evidence="1">
    <location>
        <begin position="1"/>
        <end position="49"/>
    </location>
</feature>
<evidence type="ECO:0000259" key="2">
    <source>
        <dbReference type="Pfam" id="PF00881"/>
    </source>
</evidence>
<proteinExistence type="predicted"/>
<gene>
    <name evidence="3" type="ORF">FH715_11225</name>
</gene>
<feature type="compositionally biased region" description="Basic and acidic residues" evidence="1">
    <location>
        <begin position="29"/>
        <end position="40"/>
    </location>
</feature>
<dbReference type="Proteomes" id="UP000311713">
    <property type="component" value="Unassembled WGS sequence"/>
</dbReference>
<organism evidence="3 4">
    <name type="scientific">Streptomyces sedi</name>
    <dbReference type="NCBI Taxonomy" id="555059"/>
    <lineage>
        <taxon>Bacteria</taxon>
        <taxon>Bacillati</taxon>
        <taxon>Actinomycetota</taxon>
        <taxon>Actinomycetes</taxon>
        <taxon>Kitasatosporales</taxon>
        <taxon>Streptomycetaceae</taxon>
        <taxon>Streptomyces</taxon>
    </lineage>
</organism>
<feature type="region of interest" description="Disordered" evidence="1">
    <location>
        <begin position="188"/>
        <end position="209"/>
    </location>
</feature>
<feature type="domain" description="Nitroreductase" evidence="2">
    <location>
        <begin position="451"/>
        <end position="559"/>
    </location>
</feature>
<dbReference type="Gene3D" id="3.40.109.10">
    <property type="entry name" value="NADH Oxidase"/>
    <property type="match status" value="1"/>
</dbReference>
<dbReference type="Gene3D" id="3.40.50.720">
    <property type="entry name" value="NAD(P)-binding Rossmann-like Domain"/>
    <property type="match status" value="1"/>
</dbReference>
<dbReference type="InterPro" id="IPR052544">
    <property type="entry name" value="Bacteriocin_Proc_Enz"/>
</dbReference>